<sequence length="180" mass="18713">MNTSPPPGWYPDTNGTTRYWDGSTWTAHTAPQATAAATYQEPAVAYAPAASPAVAHAPAHTSQVELYAPATQQASVQQYAQPQYSQPHYAHPQVTYVAATHVRYATPTIGQPNGAATAGFVLGLVSFLLAPIIFIPLIGLLIYAGLSVTGIIFSIVGIVRAKDTGTGLGLGIAGLILSVL</sequence>
<evidence type="ECO:0000256" key="1">
    <source>
        <dbReference type="SAM" id="Phobius"/>
    </source>
</evidence>
<accession>A0A6G7XDJ2</accession>
<keyword evidence="1" id="KW-1133">Transmembrane helix</keyword>
<name>A0A6G7XDJ2_9MICO</name>
<evidence type="ECO:0000313" key="3">
    <source>
        <dbReference type="EMBL" id="QIK62635.1"/>
    </source>
</evidence>
<organism evidence="3 4">
    <name type="scientific">Leucobacter viscericola</name>
    <dbReference type="NCBI Taxonomy" id="2714935"/>
    <lineage>
        <taxon>Bacteria</taxon>
        <taxon>Bacillati</taxon>
        <taxon>Actinomycetota</taxon>
        <taxon>Actinomycetes</taxon>
        <taxon>Micrococcales</taxon>
        <taxon>Microbacteriaceae</taxon>
        <taxon>Leucobacter</taxon>
    </lineage>
</organism>
<keyword evidence="1" id="KW-0812">Transmembrane</keyword>
<keyword evidence="1" id="KW-0472">Membrane</keyword>
<dbReference type="EMBL" id="CP049863">
    <property type="protein sequence ID" value="QIK62635.1"/>
    <property type="molecule type" value="Genomic_DNA"/>
</dbReference>
<keyword evidence="4" id="KW-1185">Reference proteome</keyword>
<dbReference type="Pfam" id="PF10708">
    <property type="entry name" value="DUF2510"/>
    <property type="match status" value="1"/>
</dbReference>
<dbReference type="RefSeq" id="WP_166289757.1">
    <property type="nucleotide sequence ID" value="NZ_CP049863.1"/>
</dbReference>
<reference evidence="3 4" key="1">
    <citation type="submission" date="2020-03" db="EMBL/GenBank/DDBJ databases">
        <title>Leucobacter sp. nov., isolated from beetles.</title>
        <authorList>
            <person name="Hyun D.-W."/>
            <person name="Bae J.-W."/>
        </authorList>
    </citation>
    <scope>NUCLEOTIDE SEQUENCE [LARGE SCALE GENOMIC DNA]</scope>
    <source>
        <strain evidence="3 4">HDW9C</strain>
    </source>
</reference>
<dbReference type="Proteomes" id="UP000502677">
    <property type="component" value="Chromosome"/>
</dbReference>
<dbReference type="InterPro" id="IPR018929">
    <property type="entry name" value="DUF2510"/>
</dbReference>
<evidence type="ECO:0000259" key="2">
    <source>
        <dbReference type="Pfam" id="PF10708"/>
    </source>
</evidence>
<dbReference type="KEGG" id="lvi:G7068_04980"/>
<feature type="transmembrane region" description="Helical" evidence="1">
    <location>
        <begin position="140"/>
        <end position="159"/>
    </location>
</feature>
<feature type="transmembrane region" description="Helical" evidence="1">
    <location>
        <begin position="113"/>
        <end position="134"/>
    </location>
</feature>
<evidence type="ECO:0000313" key="4">
    <source>
        <dbReference type="Proteomes" id="UP000502677"/>
    </source>
</evidence>
<proteinExistence type="predicted"/>
<feature type="domain" description="DUF2510" evidence="2">
    <location>
        <begin position="7"/>
        <end position="37"/>
    </location>
</feature>
<protein>
    <submittedName>
        <fullName evidence="3">DUF2510 domain-containing protein</fullName>
    </submittedName>
</protein>
<gene>
    <name evidence="3" type="ORF">G7068_04980</name>
</gene>
<dbReference type="AlphaFoldDB" id="A0A6G7XDJ2"/>